<dbReference type="EMBL" id="CAWUHB010000056">
    <property type="protein sequence ID" value="CAK7230990.1"/>
    <property type="molecule type" value="Genomic_DNA"/>
</dbReference>
<evidence type="ECO:0000313" key="2">
    <source>
        <dbReference type="Proteomes" id="UP001642405"/>
    </source>
</evidence>
<dbReference type="PANTHER" id="PTHR43677:SF11">
    <property type="entry name" value="ZINC-CONTAINING ALCOHOL DEHYDROGENASE"/>
    <property type="match status" value="1"/>
</dbReference>
<keyword evidence="2" id="KW-1185">Reference proteome</keyword>
<dbReference type="InterPro" id="IPR051397">
    <property type="entry name" value="Zn-ADH-like_protein"/>
</dbReference>
<evidence type="ECO:0000313" key="1">
    <source>
        <dbReference type="EMBL" id="CAK7230990.1"/>
    </source>
</evidence>
<dbReference type="Gene3D" id="3.90.180.10">
    <property type="entry name" value="Medium-chain alcohol dehydrogenases, catalytic domain"/>
    <property type="match status" value="1"/>
</dbReference>
<name>A0ABP0CIT7_9PEZI</name>
<gene>
    <name evidence="1" type="ORF">SCUCBS95973_007760</name>
</gene>
<dbReference type="SUPFAM" id="SSF50129">
    <property type="entry name" value="GroES-like"/>
    <property type="match status" value="1"/>
</dbReference>
<accession>A0ABP0CIT7</accession>
<dbReference type="PANTHER" id="PTHR43677">
    <property type="entry name" value="SHORT-CHAIN DEHYDROGENASE/REDUCTASE"/>
    <property type="match status" value="1"/>
</dbReference>
<evidence type="ECO:0008006" key="3">
    <source>
        <dbReference type="Google" id="ProtNLM"/>
    </source>
</evidence>
<comment type="caution">
    <text evidence="1">The sequence shown here is derived from an EMBL/GenBank/DDBJ whole genome shotgun (WGS) entry which is preliminary data.</text>
</comment>
<dbReference type="InterPro" id="IPR036291">
    <property type="entry name" value="NAD(P)-bd_dom_sf"/>
</dbReference>
<dbReference type="Gene3D" id="3.40.50.720">
    <property type="entry name" value="NAD(P)-binding Rossmann-like Domain"/>
    <property type="match status" value="1"/>
</dbReference>
<dbReference type="InterPro" id="IPR011032">
    <property type="entry name" value="GroES-like_sf"/>
</dbReference>
<dbReference type="Proteomes" id="UP001642405">
    <property type="component" value="Unassembled WGS sequence"/>
</dbReference>
<reference evidence="1 2" key="1">
    <citation type="submission" date="2024-01" db="EMBL/GenBank/DDBJ databases">
        <authorList>
            <person name="Allen C."/>
            <person name="Tagirdzhanova G."/>
        </authorList>
    </citation>
    <scope>NUCLEOTIDE SEQUENCE [LARGE SCALE GENOMIC DNA]</scope>
</reference>
<dbReference type="SUPFAM" id="SSF51735">
    <property type="entry name" value="NAD(P)-binding Rossmann-fold domains"/>
    <property type="match status" value="1"/>
</dbReference>
<sequence length="320" mass="33094">MHFAQVQAFGQAPQYTKGPDLPAPAANQVRLKVLASAVHRLVQARAAGKHFSATSVPLDPSSDGVGIDEATGQIYYVSMFAAPMLAEYANVDKARLVPIPAGADPITVAALTNPVSSSWLALTERVRDLPANFSVLVLGVTGTSGRTAVPVARKFGAGTIIGAARNEKALQALVADGSIDKYIVLSGEGNALGKATAALGPVDVILDYVYGTATATVLNALQTNADGAPTQYVNIGTIAQDETITLNAQTLRSKNLTLAGSAPGSYSLASAGKQVPGIVALAATLPKPADVVPYALSEAARVWDTDEARKKRIVLLPWGQ</sequence>
<proteinExistence type="predicted"/>
<protein>
    <recommendedName>
        <fullName evidence="3">Quinone oxidoreductase</fullName>
    </recommendedName>
</protein>
<organism evidence="1 2">
    <name type="scientific">Sporothrix curviconia</name>
    <dbReference type="NCBI Taxonomy" id="1260050"/>
    <lineage>
        <taxon>Eukaryota</taxon>
        <taxon>Fungi</taxon>
        <taxon>Dikarya</taxon>
        <taxon>Ascomycota</taxon>
        <taxon>Pezizomycotina</taxon>
        <taxon>Sordariomycetes</taxon>
        <taxon>Sordariomycetidae</taxon>
        <taxon>Ophiostomatales</taxon>
        <taxon>Ophiostomataceae</taxon>
        <taxon>Sporothrix</taxon>
    </lineage>
</organism>